<gene>
    <name evidence="1" type="ORF">ACI1P1_22370</name>
</gene>
<evidence type="ECO:0000313" key="1">
    <source>
        <dbReference type="EMBL" id="MFM9331042.1"/>
    </source>
</evidence>
<protein>
    <submittedName>
        <fullName evidence="1">Glycosyl hydrolase family 28-related protein</fullName>
    </submittedName>
</protein>
<sequence length="1820" mass="191941">MTDLKRRLSLMLAGCLILTAILPAAALAEEPASASTVYSASAGFSEVQGQSQWSYQRLAGGVYNDLPHYDTANKRWQQSGASPIYPWVKGGEMHPANNGDAVRTWTSPAKGTVEITGEVRKGDNNGDGVNASIKRNGTALWSSLVPGSTPLVPSGVSGIAVEAGDTITFEINRNGNLNNDHTFWNPTVQFTPQPVVVEQEITLAATESVNTRGGSSGGVNHAATNQMMKVPAASPDPAAGTEFWVKARILNGSPDLVNTRHGYLKFDLSAFAGASLNSVTLRVYGKEELTKDVPVTVSGLLGSAWQENTLTWNNAPADAGTPLGTQTVRSIGWYEYDVTSFVNNRLTAGEGSVSFRMTDNSAVDLNAKFFSTRAAGNRPELVVKTGQQPVVSPVTAQPPSGAVAAGTQIQLSTQTVGAEIYYTLDGSDPVLGGTLYSGPFGLNSGATIRAYAKKQGWTPSQAASFTYTMLPQVPSGVTNLPDSFYNRPGLEAMPRIDYASMKVANVRDYGATGDGVTDDKAAFDLAIDALNGQGGGVVYMPAGKYFFAPTPTNGTTPESRRFWDRTGARALNNIHFVGDGESTVIVFRNPGISSVPNGQTYSNSGGAYMSGRPYGWRLDGTNYSLRGFSTSWTPRMDMRSINGPYNLGLSGQNIQAVNLNVDQGGIGMVFWQNTRNVWAVGNVVRNTGADSIHFANTVDVVAAYNWVENSNDDAVGFVSDAPGTNNWPVSQNNYALYNTIIKTPWGRGISAGGIGHKLENNWIESSLLSGIFTNSLGQAGESGIPVQDVSIKGNTILRSDQNNRADNNNRNSGVYKGSVVLNNNATRVNIENNKIYGNPGNGIFFSAWSSALQGKTLAVRNNRIEGSLESAVKINGNAVIDGLEMTGNSFLGNANSVLFGGTLKGTLTYSGNRVSQPTVPVRTGFDVVTDPPEYVDLYQALGSAASETGWAEAPAVLPAGSSQEINVRTFGAKGDGASDDTHAFQAALDAVPAQGGSLYVPAGVYKLSPQTGQDKLAFTAIGHHLAVKGKSNLRIRGDGDGSVLRFTSAEHQGLRLAGVTGASVQGLKLELAEQPYQRHNRALLDLTGSTGVAVDHVTAVNSGGPGILVDTSTRVSVKNSTVTNAGTGGVEILASRQVFVENNTVQNSRDSAVLVNKLGTIGREPQYIRIAGNQLAGSRDQSGVSIASGNQIEVTGNTITDTHLAGIAVYYTSEAFHAEKVRIQNNTLTRTNQGSSTYHYGAITVLRSMKGDLVISGNTIDTTPYFGIALDQSTLTRLELGQNIFRSLGKEPVRQLNTTISTQVDLDKLANIKSLVPKLVQPGDWQHWAVEVELENRSTVPISGTVGLGPTAEWPQPGATVPLASLAPGAAAKLLLPVPLPPDTRRVELEVVVNLDTGVRQSVVQPVNFLAAKRAASLIVPDGVVGGEWAGAMPFRLAEAAQYKNVSGGSVPWGGADDLSAVGYTQWDQDNLYLAAVVKDNVHRQASSDGAAWMGDSIQFMIDHGRLAGPGSAGYTELLFARSDAGDTVKWRWSGVAGKPVGALAAAQASIVRNEAERTTVYEVAVPWSELLPAGVAIPETLVGFSFLVNDDDGPGRHGWLEYMSGIGSGKNPAQFGEMVLSPAGGQSPGDRVPPVITLLGAAEMELVQGNAFAEPGFSAVDETDGDLTASVVVTGSVNAAVVGEYVLQYNVRDQAGNQAVTVVRTVRVVEAPHPFRLEAVGGLQRASGLSATVRIHREDGVPAPAGHAVVLFQLMRGTTPVSYVASSQVFAGGEELTGHFDVADPGNSAYTVHILMLDRLNSGGGTGMPVPLSPKVVLE</sequence>
<keyword evidence="2" id="KW-1185">Reference proteome</keyword>
<reference evidence="1" key="1">
    <citation type="submission" date="2024-12" db="EMBL/GenBank/DDBJ databases">
        <authorList>
            <person name="Wu N."/>
        </authorList>
    </citation>
    <scope>NUCLEOTIDE SEQUENCE</scope>
    <source>
        <strain evidence="1">P15</strain>
    </source>
</reference>
<organism evidence="1 2">
    <name type="scientific">Paenibacillus mesotrionivorans</name>
    <dbReference type="NCBI Taxonomy" id="3160968"/>
    <lineage>
        <taxon>Bacteria</taxon>
        <taxon>Bacillati</taxon>
        <taxon>Bacillota</taxon>
        <taxon>Bacilli</taxon>
        <taxon>Bacillales</taxon>
        <taxon>Paenibacillaceae</taxon>
        <taxon>Paenibacillus</taxon>
    </lineage>
</organism>
<dbReference type="EMBL" id="JBJURJ010000016">
    <property type="protein sequence ID" value="MFM9331042.1"/>
    <property type="molecule type" value="Genomic_DNA"/>
</dbReference>
<name>A0ACC7P301_9BACL</name>
<evidence type="ECO:0000313" key="2">
    <source>
        <dbReference type="Proteomes" id="UP001631969"/>
    </source>
</evidence>
<proteinExistence type="predicted"/>
<comment type="caution">
    <text evidence="1">The sequence shown here is derived from an EMBL/GenBank/DDBJ whole genome shotgun (WGS) entry which is preliminary data.</text>
</comment>
<accession>A0ACC7P301</accession>
<keyword evidence="1" id="KW-0378">Hydrolase</keyword>
<dbReference type="Proteomes" id="UP001631969">
    <property type="component" value="Unassembled WGS sequence"/>
</dbReference>